<dbReference type="InterPro" id="IPR002654">
    <property type="entry name" value="Glyco_trans_25"/>
</dbReference>
<dbReference type="AlphaFoldDB" id="A0A917DLY3"/>
<sequence length="273" mass="30330">MQALVAAAGVKPVFVEAVDGSKLSASAMLPWRRNEKRALLNTGEVGCLLSHVSVWERIVREGIDHAVVLEDDLVISPTFRQILLRIGDLPDFDLLRLETDRSPIVFRHECELEIAGHCVHKLLRGATRTGGYAISRRGAHRLLANFNDFEQAVDVEMFNPRRSVVDRLDMLQLVPAICVQAELVPGIAMQAPYLSSGIDTLGQRADTRLGKRRPTNPTAMESIRAVLRPIKRVAVNMLIRPLGQTERPIPLIDFSSPHWAVRNNTAKSSSALR</sequence>
<dbReference type="GO" id="GO:0016740">
    <property type="term" value="F:transferase activity"/>
    <property type="evidence" value="ECO:0007669"/>
    <property type="project" value="UniProtKB-KW"/>
</dbReference>
<dbReference type="Pfam" id="PF01755">
    <property type="entry name" value="Glyco_transf_25"/>
    <property type="match status" value="1"/>
</dbReference>
<dbReference type="Proteomes" id="UP000598997">
    <property type="component" value="Unassembled WGS sequence"/>
</dbReference>
<proteinExistence type="predicted"/>
<gene>
    <name evidence="2" type="ORF">GCM10010989_23180</name>
</gene>
<name>A0A917DLY3_9SPHN</name>
<dbReference type="EMBL" id="BMIO01000007">
    <property type="protein sequence ID" value="GGD48169.1"/>
    <property type="molecule type" value="Genomic_DNA"/>
</dbReference>
<accession>A0A917DLY3</accession>
<evidence type="ECO:0000259" key="1">
    <source>
        <dbReference type="Pfam" id="PF01755"/>
    </source>
</evidence>
<evidence type="ECO:0000313" key="3">
    <source>
        <dbReference type="Proteomes" id="UP000598997"/>
    </source>
</evidence>
<reference evidence="2 3" key="1">
    <citation type="journal article" date="2014" name="Int. J. Syst. Evol. Microbiol.">
        <title>Complete genome sequence of Corynebacterium casei LMG S-19264T (=DSM 44701T), isolated from a smear-ripened cheese.</title>
        <authorList>
            <consortium name="US DOE Joint Genome Institute (JGI-PGF)"/>
            <person name="Walter F."/>
            <person name="Albersmeier A."/>
            <person name="Kalinowski J."/>
            <person name="Ruckert C."/>
        </authorList>
    </citation>
    <scope>NUCLEOTIDE SEQUENCE [LARGE SCALE GENOMIC DNA]</scope>
    <source>
        <strain evidence="2 3">CGMCC 1.15358</strain>
    </source>
</reference>
<protein>
    <submittedName>
        <fullName evidence="2">Glycosyl transferase</fullName>
    </submittedName>
</protein>
<keyword evidence="3" id="KW-1185">Reference proteome</keyword>
<comment type="caution">
    <text evidence="2">The sequence shown here is derived from an EMBL/GenBank/DDBJ whole genome shotgun (WGS) entry which is preliminary data.</text>
</comment>
<keyword evidence="2" id="KW-0808">Transferase</keyword>
<dbReference type="CDD" id="cd06532">
    <property type="entry name" value="Glyco_transf_25"/>
    <property type="match status" value="1"/>
</dbReference>
<organism evidence="2 3">
    <name type="scientific">Croceicoccus pelagius</name>
    <dbReference type="NCBI Taxonomy" id="1703341"/>
    <lineage>
        <taxon>Bacteria</taxon>
        <taxon>Pseudomonadati</taxon>
        <taxon>Pseudomonadota</taxon>
        <taxon>Alphaproteobacteria</taxon>
        <taxon>Sphingomonadales</taxon>
        <taxon>Erythrobacteraceae</taxon>
        <taxon>Croceicoccus</taxon>
    </lineage>
</organism>
<evidence type="ECO:0000313" key="2">
    <source>
        <dbReference type="EMBL" id="GGD48169.1"/>
    </source>
</evidence>
<feature type="domain" description="Glycosyl transferase family 25" evidence="1">
    <location>
        <begin position="11"/>
        <end position="155"/>
    </location>
</feature>